<dbReference type="InterPro" id="IPR026937">
    <property type="entry name" value="SBNO_Helicase_C_dom"/>
</dbReference>
<feature type="compositionally biased region" description="Basic and acidic residues" evidence="5">
    <location>
        <begin position="1"/>
        <end position="10"/>
    </location>
</feature>
<feature type="region of interest" description="Disordered" evidence="5">
    <location>
        <begin position="648"/>
        <end position="774"/>
    </location>
</feature>
<evidence type="ECO:0000313" key="10">
    <source>
        <dbReference type="Proteomes" id="UP000655588"/>
    </source>
</evidence>
<name>A0A833VZQ1_9HYME</name>
<feature type="domain" description="SBNO alpha/beta" evidence="8">
    <location>
        <begin position="1114"/>
        <end position="1174"/>
    </location>
</feature>
<dbReference type="AlphaFoldDB" id="A0A833VZQ1"/>
<feature type="domain" description="Strawberry notch AAA" evidence="7">
    <location>
        <begin position="208"/>
        <end position="513"/>
    </location>
</feature>
<evidence type="ECO:0000256" key="4">
    <source>
        <dbReference type="ARBA" id="ARBA00023242"/>
    </source>
</evidence>
<evidence type="ECO:0000259" key="8">
    <source>
        <dbReference type="Pfam" id="PF25373"/>
    </source>
</evidence>
<evidence type="ECO:0000256" key="5">
    <source>
        <dbReference type="SAM" id="MobiDB-lite"/>
    </source>
</evidence>
<dbReference type="Pfam" id="PF13872">
    <property type="entry name" value="AAA_34"/>
    <property type="match status" value="1"/>
</dbReference>
<dbReference type="Proteomes" id="UP000655588">
    <property type="component" value="Unassembled WGS sequence"/>
</dbReference>
<proteinExistence type="inferred from homology"/>
<evidence type="ECO:0008006" key="11">
    <source>
        <dbReference type="Google" id="ProtNLM"/>
    </source>
</evidence>
<evidence type="ECO:0000256" key="3">
    <source>
        <dbReference type="ARBA" id="ARBA00023054"/>
    </source>
</evidence>
<evidence type="ECO:0000256" key="2">
    <source>
        <dbReference type="ARBA" id="ARBA00006992"/>
    </source>
</evidence>
<dbReference type="GO" id="GO:0031490">
    <property type="term" value="F:chromatin DNA binding"/>
    <property type="evidence" value="ECO:0007669"/>
    <property type="project" value="TreeGrafter"/>
</dbReference>
<comment type="caution">
    <text evidence="9">The sequence shown here is derived from an EMBL/GenBank/DDBJ whole genome shotgun (WGS) entry which is preliminary data.</text>
</comment>
<dbReference type="GO" id="GO:0006355">
    <property type="term" value="P:regulation of DNA-templated transcription"/>
    <property type="evidence" value="ECO:0007669"/>
    <property type="project" value="InterPro"/>
</dbReference>
<dbReference type="GO" id="GO:0005634">
    <property type="term" value="C:nucleus"/>
    <property type="evidence" value="ECO:0007669"/>
    <property type="project" value="UniProtKB-SubCell"/>
</dbReference>
<dbReference type="Pfam" id="PF25373">
    <property type="entry name" value="SBNO"/>
    <property type="match status" value="1"/>
</dbReference>
<evidence type="ECO:0000259" key="6">
    <source>
        <dbReference type="Pfam" id="PF13871"/>
    </source>
</evidence>
<evidence type="ECO:0000313" key="9">
    <source>
        <dbReference type="EMBL" id="KAF3426569.1"/>
    </source>
</evidence>
<reference evidence="9" key="1">
    <citation type="submission" date="2019-11" db="EMBL/GenBank/DDBJ databases">
        <title>The nuclear and mitochondrial genomes of Frieseomelitta varia - a highly eusocial stingless bee (Meliponini) with a permanently sterile worker caste.</title>
        <authorList>
            <person name="Freitas F.C.P."/>
            <person name="Lourenco A.P."/>
            <person name="Nunes F.M.F."/>
            <person name="Paschoal A.R."/>
            <person name="Abreu F.C.P."/>
            <person name="Barbin F.O."/>
            <person name="Bataglia L."/>
            <person name="Cardoso-Junior C.A.M."/>
            <person name="Cervoni M.S."/>
            <person name="Silva S.R."/>
            <person name="Dalarmi F."/>
            <person name="Del Lama M.A."/>
            <person name="Depintor T.S."/>
            <person name="Ferreira K.M."/>
            <person name="Goria P.S."/>
            <person name="Jaskot M.C."/>
            <person name="Lago D.C."/>
            <person name="Luna-Lucena D."/>
            <person name="Moda L.M."/>
            <person name="Nascimento L."/>
            <person name="Pedrino M."/>
            <person name="Rabico F.O."/>
            <person name="Sanches F.C."/>
            <person name="Santos D.E."/>
            <person name="Santos C.G."/>
            <person name="Vieira J."/>
            <person name="Lopes T.F."/>
            <person name="Barchuk A.R."/>
            <person name="Hartfelder K."/>
            <person name="Simoes Z.L.P."/>
            <person name="Bitondi M.M.G."/>
            <person name="Pinheiro D.G."/>
        </authorList>
    </citation>
    <scope>NUCLEOTIDE SEQUENCE</scope>
    <source>
        <strain evidence="9">USP_RPSP 00005682</strain>
        <tissue evidence="9">Whole individual</tissue>
    </source>
</reference>
<feature type="compositionally biased region" description="Polar residues" evidence="5">
    <location>
        <begin position="698"/>
        <end position="707"/>
    </location>
</feature>
<dbReference type="PANTHER" id="PTHR12706:SF30">
    <property type="entry name" value="PROTEIN STRAWBERRY NOTCH-RELATED"/>
    <property type="match status" value="1"/>
</dbReference>
<keyword evidence="4" id="KW-0539">Nucleus</keyword>
<dbReference type="InterPro" id="IPR026741">
    <property type="entry name" value="SNO"/>
</dbReference>
<dbReference type="GO" id="GO:0042393">
    <property type="term" value="F:histone binding"/>
    <property type="evidence" value="ECO:0007669"/>
    <property type="project" value="TreeGrafter"/>
</dbReference>
<dbReference type="InterPro" id="IPR057332">
    <property type="entry name" value="SBNO_a/b_dom"/>
</dbReference>
<keyword evidence="3" id="KW-0175">Coiled coil</keyword>
<dbReference type="EMBL" id="WNWW01000310">
    <property type="protein sequence ID" value="KAF3426569.1"/>
    <property type="molecule type" value="Genomic_DNA"/>
</dbReference>
<evidence type="ECO:0000259" key="7">
    <source>
        <dbReference type="Pfam" id="PF13872"/>
    </source>
</evidence>
<dbReference type="SUPFAM" id="SSF52540">
    <property type="entry name" value="P-loop containing nucleoside triphosphate hydrolases"/>
    <property type="match status" value="2"/>
</dbReference>
<dbReference type="Gene3D" id="3.40.50.300">
    <property type="entry name" value="P-loop containing nucleotide triphosphate hydrolases"/>
    <property type="match status" value="1"/>
</dbReference>
<dbReference type="Pfam" id="PF13871">
    <property type="entry name" value="Helicase_C_4"/>
    <property type="match status" value="1"/>
</dbReference>
<feature type="domain" description="Strawberry notch helicase C" evidence="6">
    <location>
        <begin position="799"/>
        <end position="1076"/>
    </location>
</feature>
<gene>
    <name evidence="9" type="ORF">E2986_03452</name>
</gene>
<feature type="region of interest" description="Disordered" evidence="5">
    <location>
        <begin position="1"/>
        <end position="62"/>
    </location>
</feature>
<keyword evidence="10" id="KW-1185">Reference proteome</keyword>
<feature type="compositionally biased region" description="Basic residues" evidence="5">
    <location>
        <begin position="740"/>
        <end position="757"/>
    </location>
</feature>
<sequence length="1178" mass="130057">MSNKRDKDAINEDSSSDEDEDPDNMGVPGGGKDLATATGIANIKDEKPADAPSNAMAKGQGGLNMMNQKIGNKIPGGLVTKTAAPGYEMVRVGGSQGTPPGFVNANHLGQLGQLAAAGGPYFPPGLATLAGFNPAAFFPPICVQSEEFILICKRSSKAVSQLWMNAGDPAKMNMQPNIPEEEEVDDDDMGVAETYADYMPTKLKLGRKHPDPVVETASLSSVEPTDVWYKVSIPEETIRTGALSALQLESITYASQQHEHLLPDGTRAGFLIGDGAGVGKGRTIAGIIFENYLKGRKRAIWVSVSNDLKYDAERDLNDIGASKIEVHALNKFKYAKISSAQNGNVKKGVIFSTYSALIGESSQSGGKYKSRLKQLLQWCGEDFDGLIIFDECHRAKNLCPTGSSKPTKTGLTVLELQNKLPKARVVYASATGASEPRNMAYMVRLGMWGEGTPFPEFNDFITAVEKRGVGAMEIVAMDMKLRGMYIARQLSFHGVAFKIEEVPLSKDFTEIYDCSVQLWVEAMQRFQEAAELLDAENRMKKTMWGQFWSSHQRFFKYLCIAAKVKHAVAVAREAVKCGKCVVIGLQSTGEARTLEQLERDDGELSDFVSTAKGVLQTLVEKHFPASDRNHIHRVLGIEPSKMQRLEDLDDVDGAGGSASGSKRKPIRQAAQRASKRVRTFPSDDDFTDDERNGGGHSSGSEYKQSGSESEDDHRTDEESNITSDSSYNYSESDSDSGDGRRRKKGAKKQKKPVKKRTGPTGAGATRNRAPSRDAIERAYTMKKELLSQIEDLGDRLPPNTLDQLIDEFGGPENVAEMTGRKGRVVQTEDGTIQYESRSEVDVPLETLNLTEKQRFMDGEKTVAIISEAASSGISLQSDRRARNQMRRVHITLELPWSADRAIQQFGRTHRSNQVNAPEYIFLISDLAGERRFASIVAKRLESLGALTHGDRRATETRDFSQFNIDNKYGRAALEATMRTIMKYEPPLVPPPQDYHGDFFKDVADALVGVGLICNSESTPGLLTLDKDYNNMSKFLNRILGMPVDLQNRLFKYFTDTLTAIVTQAKKTGRFDMGILDLGTSGENVKRVRLYRFLRKHATGKAPTELHVVHVERGMNWAEAMDKCSELTGSKEGFYLSHQIRNGKQTAILAVAVDTGKKKSESKKDQLYMVYRYNIFFVH</sequence>
<protein>
    <recommendedName>
        <fullName evidence="11">Protein strawberry notch</fullName>
    </recommendedName>
</protein>
<dbReference type="FunFam" id="3.40.50.300:FF:000282">
    <property type="entry name" value="Strawberry notch homolog 1 (Drosophila)"/>
    <property type="match status" value="1"/>
</dbReference>
<dbReference type="InterPro" id="IPR039187">
    <property type="entry name" value="SNO_AAA"/>
</dbReference>
<comment type="subcellular location">
    <subcellularLocation>
        <location evidence="1">Nucleus</location>
    </subcellularLocation>
</comment>
<dbReference type="GO" id="GO:0009967">
    <property type="term" value="P:positive regulation of signal transduction"/>
    <property type="evidence" value="ECO:0007669"/>
    <property type="project" value="UniProtKB-ARBA"/>
</dbReference>
<evidence type="ECO:0000256" key="1">
    <source>
        <dbReference type="ARBA" id="ARBA00004123"/>
    </source>
</evidence>
<dbReference type="InterPro" id="IPR027417">
    <property type="entry name" value="P-loop_NTPase"/>
</dbReference>
<dbReference type="PANTHER" id="PTHR12706">
    <property type="entry name" value="STRAWBERRY NOTCH-RELATED"/>
    <property type="match status" value="1"/>
</dbReference>
<feature type="compositionally biased region" description="Acidic residues" evidence="5">
    <location>
        <begin position="14"/>
        <end position="23"/>
    </location>
</feature>
<accession>A0A833VZQ1</accession>
<comment type="similarity">
    <text evidence="2">Belongs to the SBNO family.</text>
</comment>
<organism evidence="9 10">
    <name type="scientific">Frieseomelitta varia</name>
    <dbReference type="NCBI Taxonomy" id="561572"/>
    <lineage>
        <taxon>Eukaryota</taxon>
        <taxon>Metazoa</taxon>
        <taxon>Ecdysozoa</taxon>
        <taxon>Arthropoda</taxon>
        <taxon>Hexapoda</taxon>
        <taxon>Insecta</taxon>
        <taxon>Pterygota</taxon>
        <taxon>Neoptera</taxon>
        <taxon>Endopterygota</taxon>
        <taxon>Hymenoptera</taxon>
        <taxon>Apocrita</taxon>
        <taxon>Aculeata</taxon>
        <taxon>Apoidea</taxon>
        <taxon>Anthophila</taxon>
        <taxon>Apidae</taxon>
        <taxon>Frieseomelitta</taxon>
    </lineage>
</organism>